<organism evidence="2 3">
    <name type="scientific">Brassica cretica</name>
    <name type="common">Mustard</name>
    <dbReference type="NCBI Taxonomy" id="69181"/>
    <lineage>
        <taxon>Eukaryota</taxon>
        <taxon>Viridiplantae</taxon>
        <taxon>Streptophyta</taxon>
        <taxon>Embryophyta</taxon>
        <taxon>Tracheophyta</taxon>
        <taxon>Spermatophyta</taxon>
        <taxon>Magnoliopsida</taxon>
        <taxon>eudicotyledons</taxon>
        <taxon>Gunneridae</taxon>
        <taxon>Pentapetalae</taxon>
        <taxon>rosids</taxon>
        <taxon>malvids</taxon>
        <taxon>Brassicales</taxon>
        <taxon>Brassicaceae</taxon>
        <taxon>Brassiceae</taxon>
        <taxon>Brassica</taxon>
    </lineage>
</organism>
<gene>
    <name evidence="2" type="ORF">DY000_02004575</name>
</gene>
<feature type="compositionally biased region" description="Basic residues" evidence="1">
    <location>
        <begin position="1"/>
        <end position="14"/>
    </location>
</feature>
<sequence length="84" mass="10051">MHKPQRLLKSLRRKGSPEKRTIPEQIPPRNNVLRKRSKRVDKGTIVRQPPKQWDTTLLNGRRVYTDEEEKLPPRVEVRSEPLYQ</sequence>
<dbReference type="Proteomes" id="UP000266723">
    <property type="component" value="Unassembled WGS sequence"/>
</dbReference>
<evidence type="ECO:0000313" key="3">
    <source>
        <dbReference type="Proteomes" id="UP000266723"/>
    </source>
</evidence>
<evidence type="ECO:0000256" key="1">
    <source>
        <dbReference type="SAM" id="MobiDB-lite"/>
    </source>
</evidence>
<reference evidence="2 3" key="1">
    <citation type="journal article" date="2020" name="BMC Genomics">
        <title>Intraspecific diversification of the crop wild relative Brassica cretica Lam. using demographic model selection.</title>
        <authorList>
            <person name="Kioukis A."/>
            <person name="Michalopoulou V.A."/>
            <person name="Briers L."/>
            <person name="Pirintsos S."/>
            <person name="Studholme D.J."/>
            <person name="Pavlidis P."/>
            <person name="Sarris P.F."/>
        </authorList>
    </citation>
    <scope>NUCLEOTIDE SEQUENCE [LARGE SCALE GENOMIC DNA]</scope>
    <source>
        <strain evidence="3">cv. PFS-1207/04</strain>
    </source>
</reference>
<feature type="region of interest" description="Disordered" evidence="1">
    <location>
        <begin position="1"/>
        <end position="84"/>
    </location>
</feature>
<name>A0ABQ7C139_BRACR</name>
<dbReference type="EMBL" id="QGKV02000832">
    <property type="protein sequence ID" value="KAF3545013.1"/>
    <property type="molecule type" value="Genomic_DNA"/>
</dbReference>
<accession>A0ABQ7C139</accession>
<protein>
    <submittedName>
        <fullName evidence="2">Uncharacterized protein</fullName>
    </submittedName>
</protein>
<keyword evidence="3" id="KW-1185">Reference proteome</keyword>
<feature type="compositionally biased region" description="Basic and acidic residues" evidence="1">
    <location>
        <begin position="70"/>
        <end position="84"/>
    </location>
</feature>
<comment type="caution">
    <text evidence="2">The sequence shown here is derived from an EMBL/GenBank/DDBJ whole genome shotgun (WGS) entry which is preliminary data.</text>
</comment>
<proteinExistence type="predicted"/>
<evidence type="ECO:0000313" key="2">
    <source>
        <dbReference type="EMBL" id="KAF3545013.1"/>
    </source>
</evidence>